<evidence type="ECO:0000259" key="19">
    <source>
        <dbReference type="SMART" id="SM00474"/>
    </source>
</evidence>
<dbReference type="Pfam" id="PF00476">
    <property type="entry name" value="DNA_pol_A"/>
    <property type="match status" value="1"/>
</dbReference>
<dbReference type="InterPro" id="IPR002421">
    <property type="entry name" value="5-3_exonuclease"/>
</dbReference>
<feature type="region of interest" description="Disordered" evidence="18">
    <location>
        <begin position="1"/>
        <end position="27"/>
    </location>
</feature>
<gene>
    <name evidence="17 22" type="primary">polA</name>
    <name evidence="22" type="ORF">FDV58_26105</name>
</gene>
<dbReference type="InterPro" id="IPR020046">
    <property type="entry name" value="5-3_exonucl_a-hlix_arch_N"/>
</dbReference>
<dbReference type="PANTHER" id="PTHR10133:SF27">
    <property type="entry name" value="DNA POLYMERASE NU"/>
    <property type="match status" value="1"/>
</dbReference>
<evidence type="ECO:0000256" key="12">
    <source>
        <dbReference type="ARBA" id="ARBA00022932"/>
    </source>
</evidence>
<protein>
    <recommendedName>
        <fullName evidence="4 16">DNA polymerase I</fullName>
        <ecNumber evidence="3 16">2.7.7.7</ecNumber>
    </recommendedName>
</protein>
<dbReference type="EC" id="2.7.7.7" evidence="3 16"/>
<evidence type="ECO:0000256" key="10">
    <source>
        <dbReference type="ARBA" id="ARBA00022801"/>
    </source>
</evidence>
<feature type="domain" description="5'-3' exonuclease" evidence="20">
    <location>
        <begin position="35"/>
        <end position="295"/>
    </location>
</feature>
<dbReference type="CDD" id="cd08637">
    <property type="entry name" value="DNA_pol_A_pol_I_C"/>
    <property type="match status" value="1"/>
</dbReference>
<name>A0A4U6RW26_BRAEL</name>
<dbReference type="InterPro" id="IPR018320">
    <property type="entry name" value="DNA_polymerase_1"/>
</dbReference>
<dbReference type="SUPFAM" id="SSF47807">
    <property type="entry name" value="5' to 3' exonuclease, C-terminal subdomain"/>
    <property type="match status" value="1"/>
</dbReference>
<evidence type="ECO:0000256" key="4">
    <source>
        <dbReference type="ARBA" id="ARBA00020311"/>
    </source>
</evidence>
<dbReference type="FunFam" id="3.40.50.1010:FF:000001">
    <property type="entry name" value="DNA polymerase I"/>
    <property type="match status" value="1"/>
</dbReference>
<dbReference type="Gene3D" id="1.10.150.20">
    <property type="entry name" value="5' to 3' exonuclease, C-terminal subdomain"/>
    <property type="match status" value="2"/>
</dbReference>
<keyword evidence="8" id="KW-0540">Nuclease</keyword>
<evidence type="ECO:0000259" key="21">
    <source>
        <dbReference type="SMART" id="SM00482"/>
    </source>
</evidence>
<evidence type="ECO:0000256" key="14">
    <source>
        <dbReference type="ARBA" id="ARBA00023204"/>
    </source>
</evidence>
<keyword evidence="9 17" id="KW-0227">DNA damage</keyword>
<sequence>MPKTASKAPAKPASKTAPKPVAAKPVAARPAAKGDHVFLVDGSSYIFRAYHALPPLNRKSDGLQVNAVLGFCNMLWKLLRDMPEDNRPTHLAIVFDKSEITFRNKLYPDYKAHRPPAPDDLIPQFALIREAVRAFELPCLEQVGFEADDLIATYARLASERGATTTIVSSDKDLMQLVNDKVVMYDTMKDRRIGRDEVIEKFGVPPEKVVEVQALAGDSTDNVPGVPGIGIKTAAQLIIEYGDLDQLLFRAGEIKQPKRREALLENAEKARISRQLVLLDDKVDLEVPLDDLAVHEPDSRRLIAFLKAMEFTTLTRRVADYAQIDPANVDADPGNKSGASVFSPLPPSDVTPAPGDAPTSAAAPLPKAKPTGARDDKNSSLKGTPATLAEARGEAIRKTGFDRKAYQAIGSLEQLDAFIARVPDTGYVAIEAMSESIDPMQGELAGLALALAPNDACYVPLTHRQAGGGAGLFDAGLAPGQIKTAEALAALKPLLESVGIQKVGFDVKFTSVMLAQHGITLRNIDDAQLMSYALDAGRGSHALEALAERWFGHAVVNYGGLVGSGKGKLTFDQVTIDKASEYAAESADVILRLWRVLKPRLVAERMATVYETLERPLVSVLARMERRGISIDRQVLSRLSGDFAQTAARVEAEIQEIAGEPVNVGSPKQIGDIIFGKMGLPGGSKTKTGAWSTTAQVLDELAEQGHEFPKKILEWRQVSKLKSTYTDALPTYVNPQTHRVHTTYALAATTTGRLSSNEPNLQNIPVRTEDGRKIRRAFIATPGHKLVSADYSQIELRLLAEIADVPVLRQAFRDGLDIHAMTASEMFGVPIKDMPSEVRRRAKAINFGIIYGISAFGLANQLGIAREEASAYIKKYFERFPGIRAYMDETKDFCRRNGYVTTLFGRKCYYPDIKASNASVRAFNERAAINARLQGTAADIIRRAMIRVEDALAEKKLSAQMLLQVHDELIFEVPDDEVAATLPVVQKVMQDAPFPAVILSLPLQVDARAANNWDEAH</sequence>
<keyword evidence="5 17" id="KW-0808">Transferase</keyword>
<dbReference type="SUPFAM" id="SSF88723">
    <property type="entry name" value="PIN domain-like"/>
    <property type="match status" value="1"/>
</dbReference>
<evidence type="ECO:0000313" key="23">
    <source>
        <dbReference type="Proteomes" id="UP000305095"/>
    </source>
</evidence>
<comment type="subunit">
    <text evidence="2">Single-chain monomer with multiple functions.</text>
</comment>
<dbReference type="InterPro" id="IPR002298">
    <property type="entry name" value="DNA_polymerase_A"/>
</dbReference>
<dbReference type="PROSITE" id="PS00447">
    <property type="entry name" value="DNA_POLYMERASE_A"/>
    <property type="match status" value="1"/>
</dbReference>
<dbReference type="Pfam" id="PF01612">
    <property type="entry name" value="DNA_pol_A_exo1"/>
    <property type="match status" value="1"/>
</dbReference>
<organism evidence="22 23">
    <name type="scientific">Bradyrhizobium elkanii</name>
    <dbReference type="NCBI Taxonomy" id="29448"/>
    <lineage>
        <taxon>Bacteria</taxon>
        <taxon>Pseudomonadati</taxon>
        <taxon>Pseudomonadota</taxon>
        <taxon>Alphaproteobacteria</taxon>
        <taxon>Hyphomicrobiales</taxon>
        <taxon>Nitrobacteraceae</taxon>
        <taxon>Bradyrhizobium</taxon>
    </lineage>
</organism>
<keyword evidence="12 17" id="KW-0239">DNA-directed DNA polymerase</keyword>
<dbReference type="InterPro" id="IPR019760">
    <property type="entry name" value="DNA-dir_DNA_pol_A_CS"/>
</dbReference>
<dbReference type="CDD" id="cd09859">
    <property type="entry name" value="PIN_53EXO"/>
    <property type="match status" value="1"/>
</dbReference>
<evidence type="ECO:0000256" key="5">
    <source>
        <dbReference type="ARBA" id="ARBA00022679"/>
    </source>
</evidence>
<evidence type="ECO:0000256" key="11">
    <source>
        <dbReference type="ARBA" id="ARBA00022839"/>
    </source>
</evidence>
<keyword evidence="11 17" id="KW-0269">Exonuclease</keyword>
<dbReference type="CDD" id="cd09898">
    <property type="entry name" value="H3TH_53EXO"/>
    <property type="match status" value="1"/>
</dbReference>
<evidence type="ECO:0000256" key="18">
    <source>
        <dbReference type="SAM" id="MobiDB-lite"/>
    </source>
</evidence>
<evidence type="ECO:0000256" key="9">
    <source>
        <dbReference type="ARBA" id="ARBA00022763"/>
    </source>
</evidence>
<dbReference type="FunFam" id="3.30.420.10:FF:000026">
    <property type="entry name" value="DNA polymerase I"/>
    <property type="match status" value="1"/>
</dbReference>
<keyword evidence="7 17" id="KW-0235">DNA replication</keyword>
<keyword evidence="6 17" id="KW-0548">Nucleotidyltransferase</keyword>
<dbReference type="CDD" id="cd06139">
    <property type="entry name" value="DNA_polA_I_Ecoli_like_exo"/>
    <property type="match status" value="1"/>
</dbReference>
<dbReference type="EMBL" id="SZZP01000017">
    <property type="protein sequence ID" value="TKV78393.1"/>
    <property type="molecule type" value="Genomic_DNA"/>
</dbReference>
<feature type="domain" description="3'-5' exonuclease" evidence="19">
    <location>
        <begin position="406"/>
        <end position="602"/>
    </location>
</feature>
<dbReference type="InterPro" id="IPR020045">
    <property type="entry name" value="DNA_polI_H3TH"/>
</dbReference>
<evidence type="ECO:0000256" key="15">
    <source>
        <dbReference type="ARBA" id="ARBA00049244"/>
    </source>
</evidence>
<dbReference type="Proteomes" id="UP000305095">
    <property type="component" value="Unassembled WGS sequence"/>
</dbReference>
<dbReference type="SMART" id="SM00475">
    <property type="entry name" value="53EXOc"/>
    <property type="match status" value="1"/>
</dbReference>
<dbReference type="Pfam" id="PF02739">
    <property type="entry name" value="5_3_exonuc_N"/>
    <property type="match status" value="1"/>
</dbReference>
<dbReference type="SMART" id="SM00279">
    <property type="entry name" value="HhH2"/>
    <property type="match status" value="1"/>
</dbReference>
<feature type="region of interest" description="Disordered" evidence="18">
    <location>
        <begin position="328"/>
        <end position="388"/>
    </location>
</feature>
<evidence type="ECO:0000256" key="8">
    <source>
        <dbReference type="ARBA" id="ARBA00022722"/>
    </source>
</evidence>
<dbReference type="InterPro" id="IPR001098">
    <property type="entry name" value="DNA-dir_DNA_pol_A_palm_dom"/>
</dbReference>
<dbReference type="GO" id="GO:0006261">
    <property type="term" value="P:DNA-templated DNA replication"/>
    <property type="evidence" value="ECO:0007669"/>
    <property type="project" value="UniProtKB-UniRule"/>
</dbReference>
<dbReference type="GO" id="GO:0008409">
    <property type="term" value="F:5'-3' exonuclease activity"/>
    <property type="evidence" value="ECO:0007669"/>
    <property type="project" value="UniProtKB-UniRule"/>
</dbReference>
<comment type="catalytic activity">
    <reaction evidence="15 17">
        <text>DNA(n) + a 2'-deoxyribonucleoside 5'-triphosphate = DNA(n+1) + diphosphate</text>
        <dbReference type="Rhea" id="RHEA:22508"/>
        <dbReference type="Rhea" id="RHEA-COMP:17339"/>
        <dbReference type="Rhea" id="RHEA-COMP:17340"/>
        <dbReference type="ChEBI" id="CHEBI:33019"/>
        <dbReference type="ChEBI" id="CHEBI:61560"/>
        <dbReference type="ChEBI" id="CHEBI:173112"/>
        <dbReference type="EC" id="2.7.7.7"/>
    </reaction>
</comment>
<dbReference type="NCBIfam" id="TIGR00593">
    <property type="entry name" value="pola"/>
    <property type="match status" value="1"/>
</dbReference>
<accession>A0A4U6RW26</accession>
<keyword evidence="10 17" id="KW-0378">Hydrolase</keyword>
<dbReference type="GO" id="GO:0006302">
    <property type="term" value="P:double-strand break repair"/>
    <property type="evidence" value="ECO:0007669"/>
    <property type="project" value="TreeGrafter"/>
</dbReference>
<reference evidence="22 23" key="1">
    <citation type="submission" date="2019-05" db="EMBL/GenBank/DDBJ databases">
        <title>Draft Genome of Bradyrhizobium elkanii strain SEMIA 938, Used in Commercial Inoculants for Lupinus spp. in Brazil.</title>
        <authorList>
            <person name="Hungria M."/>
            <person name="Delamuta J.R.M."/>
            <person name="Ribeiro R.A."/>
            <person name="Nogueira M.A."/>
        </authorList>
    </citation>
    <scope>NUCLEOTIDE SEQUENCE [LARGE SCALE GENOMIC DNA]</scope>
    <source>
        <strain evidence="22 23">Semia 938</strain>
    </source>
</reference>
<dbReference type="InterPro" id="IPR002562">
    <property type="entry name" value="3'-5'_exonuclease_dom"/>
</dbReference>
<keyword evidence="13 17" id="KW-0238">DNA-binding</keyword>
<feature type="domain" description="DNA-directed DNA polymerase family A palm" evidence="21">
    <location>
        <begin position="771"/>
        <end position="977"/>
    </location>
</feature>
<evidence type="ECO:0000313" key="22">
    <source>
        <dbReference type="EMBL" id="TKV78393.1"/>
    </source>
</evidence>
<dbReference type="Gene3D" id="3.30.420.10">
    <property type="entry name" value="Ribonuclease H-like superfamily/Ribonuclease H"/>
    <property type="match status" value="1"/>
</dbReference>
<dbReference type="FunFam" id="1.10.150.20:FF:000002">
    <property type="entry name" value="DNA polymerase I"/>
    <property type="match status" value="1"/>
</dbReference>
<comment type="caution">
    <text evidence="22">The sequence shown here is derived from an EMBL/GenBank/DDBJ whole genome shotgun (WGS) entry which is preliminary data.</text>
</comment>
<dbReference type="InterPro" id="IPR012337">
    <property type="entry name" value="RNaseH-like_sf"/>
</dbReference>
<comment type="function">
    <text evidence="17">In addition to polymerase activity, this DNA polymerase exhibits 3'-5' and 5'-3' exonuclease activity.</text>
</comment>
<evidence type="ECO:0000256" key="17">
    <source>
        <dbReference type="RuleBase" id="RU004460"/>
    </source>
</evidence>
<evidence type="ECO:0000256" key="7">
    <source>
        <dbReference type="ARBA" id="ARBA00022705"/>
    </source>
</evidence>
<dbReference type="InterPro" id="IPR008918">
    <property type="entry name" value="HhH2"/>
</dbReference>
<dbReference type="NCBIfam" id="NF004397">
    <property type="entry name" value="PRK05755.1"/>
    <property type="match status" value="1"/>
</dbReference>
<dbReference type="Gene3D" id="3.30.70.370">
    <property type="match status" value="1"/>
</dbReference>
<dbReference type="GO" id="GO:0003677">
    <property type="term" value="F:DNA binding"/>
    <property type="evidence" value="ECO:0007669"/>
    <property type="project" value="UniProtKB-UniRule"/>
</dbReference>
<proteinExistence type="inferred from homology"/>
<dbReference type="Gene3D" id="1.20.1060.10">
    <property type="entry name" value="Taq DNA Polymerase, Chain T, domain 4"/>
    <property type="match status" value="1"/>
</dbReference>
<dbReference type="GO" id="GO:0003887">
    <property type="term" value="F:DNA-directed DNA polymerase activity"/>
    <property type="evidence" value="ECO:0007669"/>
    <property type="project" value="UniProtKB-UniRule"/>
</dbReference>
<dbReference type="InterPro" id="IPR043502">
    <property type="entry name" value="DNA/RNA_pol_sf"/>
</dbReference>
<dbReference type="InterPro" id="IPR029060">
    <property type="entry name" value="PIN-like_dom_sf"/>
</dbReference>
<evidence type="ECO:0000256" key="2">
    <source>
        <dbReference type="ARBA" id="ARBA00011541"/>
    </source>
</evidence>
<dbReference type="AlphaFoldDB" id="A0A4U6RW26"/>
<dbReference type="PANTHER" id="PTHR10133">
    <property type="entry name" value="DNA POLYMERASE I"/>
    <property type="match status" value="1"/>
</dbReference>
<evidence type="ECO:0000259" key="20">
    <source>
        <dbReference type="SMART" id="SM00475"/>
    </source>
</evidence>
<comment type="similarity">
    <text evidence="1 17">Belongs to the DNA polymerase type-A family.</text>
</comment>
<dbReference type="SMART" id="SM00482">
    <property type="entry name" value="POLAc"/>
    <property type="match status" value="1"/>
</dbReference>
<dbReference type="PRINTS" id="PR00868">
    <property type="entry name" value="DNAPOLI"/>
</dbReference>
<dbReference type="Pfam" id="PF01367">
    <property type="entry name" value="5_3_exonuc"/>
    <property type="match status" value="1"/>
</dbReference>
<dbReference type="InterPro" id="IPR036279">
    <property type="entry name" value="5-3_exonuclease_C_sf"/>
</dbReference>
<dbReference type="InterPro" id="IPR036397">
    <property type="entry name" value="RNaseH_sf"/>
</dbReference>
<dbReference type="FunFam" id="1.10.150.20:FF:000003">
    <property type="entry name" value="DNA polymerase I"/>
    <property type="match status" value="1"/>
</dbReference>
<evidence type="ECO:0000256" key="16">
    <source>
        <dbReference type="NCBIfam" id="TIGR00593"/>
    </source>
</evidence>
<dbReference type="FunFam" id="1.20.1060.10:FF:000001">
    <property type="entry name" value="DNA polymerase I"/>
    <property type="match status" value="1"/>
</dbReference>
<dbReference type="SUPFAM" id="SSF56672">
    <property type="entry name" value="DNA/RNA polymerases"/>
    <property type="match status" value="1"/>
</dbReference>
<evidence type="ECO:0000256" key="1">
    <source>
        <dbReference type="ARBA" id="ARBA00007705"/>
    </source>
</evidence>
<dbReference type="SUPFAM" id="SSF53098">
    <property type="entry name" value="Ribonuclease H-like"/>
    <property type="match status" value="1"/>
</dbReference>
<keyword evidence="14 17" id="KW-0234">DNA repair</keyword>
<dbReference type="RefSeq" id="WP_137481226.1">
    <property type="nucleotide sequence ID" value="NZ_SZZP01000017.1"/>
</dbReference>
<evidence type="ECO:0000256" key="6">
    <source>
        <dbReference type="ARBA" id="ARBA00022695"/>
    </source>
</evidence>
<evidence type="ECO:0000256" key="3">
    <source>
        <dbReference type="ARBA" id="ARBA00012417"/>
    </source>
</evidence>
<evidence type="ECO:0000256" key="13">
    <source>
        <dbReference type="ARBA" id="ARBA00023125"/>
    </source>
</evidence>
<dbReference type="Gene3D" id="3.40.50.1010">
    <property type="entry name" value="5'-nuclease"/>
    <property type="match status" value="1"/>
</dbReference>
<dbReference type="GO" id="GO:0008408">
    <property type="term" value="F:3'-5' exonuclease activity"/>
    <property type="evidence" value="ECO:0007669"/>
    <property type="project" value="UniProtKB-UniRule"/>
</dbReference>
<dbReference type="SMART" id="SM00474">
    <property type="entry name" value="35EXOc"/>
    <property type="match status" value="1"/>
</dbReference>